<dbReference type="InterPro" id="IPR000719">
    <property type="entry name" value="Prot_kinase_dom"/>
</dbReference>
<dbReference type="Proteomes" id="UP000046393">
    <property type="component" value="Unplaced"/>
</dbReference>
<evidence type="ECO:0000256" key="3">
    <source>
        <dbReference type="ARBA" id="ARBA00022527"/>
    </source>
</evidence>
<comment type="catalytic activity">
    <reaction evidence="9">
        <text>L-seryl-[protein] + ATP = O-phospho-L-seryl-[protein] + ADP + H(+)</text>
        <dbReference type="Rhea" id="RHEA:17989"/>
        <dbReference type="Rhea" id="RHEA-COMP:9863"/>
        <dbReference type="Rhea" id="RHEA-COMP:11604"/>
        <dbReference type="ChEBI" id="CHEBI:15378"/>
        <dbReference type="ChEBI" id="CHEBI:29999"/>
        <dbReference type="ChEBI" id="CHEBI:30616"/>
        <dbReference type="ChEBI" id="CHEBI:83421"/>
        <dbReference type="ChEBI" id="CHEBI:456216"/>
        <dbReference type="EC" id="2.7.11.1"/>
    </reaction>
</comment>
<proteinExistence type="inferred from homology"/>
<dbReference type="Pfam" id="PF00069">
    <property type="entry name" value="Pkinase"/>
    <property type="match status" value="1"/>
</dbReference>
<dbReference type="AlphaFoldDB" id="A0A0N5B0X9"/>
<comment type="catalytic activity">
    <reaction evidence="8">
        <text>L-threonyl-[protein] + ATP = O-phospho-L-threonyl-[protein] + ADP + H(+)</text>
        <dbReference type="Rhea" id="RHEA:46608"/>
        <dbReference type="Rhea" id="RHEA-COMP:11060"/>
        <dbReference type="Rhea" id="RHEA-COMP:11605"/>
        <dbReference type="ChEBI" id="CHEBI:15378"/>
        <dbReference type="ChEBI" id="CHEBI:30013"/>
        <dbReference type="ChEBI" id="CHEBI:30616"/>
        <dbReference type="ChEBI" id="CHEBI:61977"/>
        <dbReference type="ChEBI" id="CHEBI:456216"/>
        <dbReference type="EC" id="2.7.11.1"/>
    </reaction>
</comment>
<evidence type="ECO:0000256" key="7">
    <source>
        <dbReference type="ARBA" id="ARBA00022840"/>
    </source>
</evidence>
<evidence type="ECO:0000313" key="13">
    <source>
        <dbReference type="Proteomes" id="UP000046393"/>
    </source>
</evidence>
<keyword evidence="4" id="KW-0808">Transferase</keyword>
<dbReference type="PANTHER" id="PTHR24356">
    <property type="entry name" value="SERINE/THREONINE-PROTEIN KINASE"/>
    <property type="match status" value="1"/>
</dbReference>
<dbReference type="FunFam" id="1.10.510.10:FF:000833">
    <property type="entry name" value="AGC family protein kinase"/>
    <property type="match status" value="1"/>
</dbReference>
<protein>
    <recommendedName>
        <fullName evidence="2">non-specific serine/threonine protein kinase</fullName>
        <ecNumber evidence="2">2.7.11.1</ecNumber>
    </recommendedName>
</protein>
<comment type="similarity">
    <text evidence="1">Belongs to the protein kinase superfamily. AGC Ser/Thr protein kinase family. PDPK1 subfamily.</text>
</comment>
<dbReference type="SMART" id="SM00220">
    <property type="entry name" value="S_TKc"/>
    <property type="match status" value="1"/>
</dbReference>
<dbReference type="InterPro" id="IPR050236">
    <property type="entry name" value="Ser_Thr_kinase_AGC"/>
</dbReference>
<keyword evidence="13" id="KW-1185">Reference proteome</keyword>
<evidence type="ECO:0000313" key="14">
    <source>
        <dbReference type="WBParaSite" id="SMUV_0001093101-mRNA-1"/>
    </source>
</evidence>
<dbReference type="GO" id="GO:0005524">
    <property type="term" value="F:ATP binding"/>
    <property type="evidence" value="ECO:0007669"/>
    <property type="project" value="UniProtKB-UniRule"/>
</dbReference>
<organism evidence="13 14">
    <name type="scientific">Syphacia muris</name>
    <dbReference type="NCBI Taxonomy" id="451379"/>
    <lineage>
        <taxon>Eukaryota</taxon>
        <taxon>Metazoa</taxon>
        <taxon>Ecdysozoa</taxon>
        <taxon>Nematoda</taxon>
        <taxon>Chromadorea</taxon>
        <taxon>Rhabditida</taxon>
        <taxon>Spirurina</taxon>
        <taxon>Oxyuridomorpha</taxon>
        <taxon>Oxyuroidea</taxon>
        <taxon>Oxyuridae</taxon>
        <taxon>Syphacia</taxon>
    </lineage>
</organism>
<keyword evidence="7 10" id="KW-0067">ATP-binding</keyword>
<keyword evidence="3 11" id="KW-0723">Serine/threonine-protein kinase</keyword>
<dbReference type="EC" id="2.7.11.1" evidence="2"/>
<evidence type="ECO:0000256" key="2">
    <source>
        <dbReference type="ARBA" id="ARBA00012513"/>
    </source>
</evidence>
<dbReference type="WBParaSite" id="SMUV_0001093101-mRNA-1">
    <property type="protein sequence ID" value="SMUV_0001093101-mRNA-1"/>
    <property type="gene ID" value="SMUV_0001093101"/>
</dbReference>
<evidence type="ECO:0000256" key="6">
    <source>
        <dbReference type="ARBA" id="ARBA00022777"/>
    </source>
</evidence>
<dbReference type="GO" id="GO:0004674">
    <property type="term" value="F:protein serine/threonine kinase activity"/>
    <property type="evidence" value="ECO:0007669"/>
    <property type="project" value="UniProtKB-KW"/>
</dbReference>
<dbReference type="PROSITE" id="PS00107">
    <property type="entry name" value="PROTEIN_KINASE_ATP"/>
    <property type="match status" value="1"/>
</dbReference>
<feature type="binding site" evidence="10">
    <location>
        <position position="76"/>
    </location>
    <ligand>
        <name>ATP</name>
        <dbReference type="ChEBI" id="CHEBI:30616"/>
    </ligand>
</feature>
<evidence type="ECO:0000256" key="10">
    <source>
        <dbReference type="PROSITE-ProRule" id="PRU10141"/>
    </source>
</evidence>
<dbReference type="PROSITE" id="PS50011">
    <property type="entry name" value="PROTEIN_KINASE_DOM"/>
    <property type="match status" value="1"/>
</dbReference>
<dbReference type="InterPro" id="IPR008271">
    <property type="entry name" value="Ser/Thr_kinase_AS"/>
</dbReference>
<evidence type="ECO:0000256" key="8">
    <source>
        <dbReference type="ARBA" id="ARBA00047899"/>
    </source>
</evidence>
<name>A0A0N5B0X9_9BILA</name>
<dbReference type="Gene3D" id="1.10.510.10">
    <property type="entry name" value="Transferase(Phosphotransferase) domain 1"/>
    <property type="match status" value="1"/>
</dbReference>
<keyword evidence="5 10" id="KW-0547">Nucleotide-binding</keyword>
<dbReference type="InterPro" id="IPR011009">
    <property type="entry name" value="Kinase-like_dom_sf"/>
</dbReference>
<keyword evidence="6" id="KW-0418">Kinase</keyword>
<dbReference type="GO" id="GO:0035556">
    <property type="term" value="P:intracellular signal transduction"/>
    <property type="evidence" value="ECO:0007669"/>
    <property type="project" value="TreeGrafter"/>
</dbReference>
<dbReference type="CDD" id="cd05581">
    <property type="entry name" value="STKc_PDK1"/>
    <property type="match status" value="1"/>
</dbReference>
<dbReference type="SUPFAM" id="SSF56112">
    <property type="entry name" value="Protein kinase-like (PK-like)"/>
    <property type="match status" value="1"/>
</dbReference>
<dbReference type="Gene3D" id="3.30.200.20">
    <property type="entry name" value="Phosphorylase Kinase, domain 1"/>
    <property type="match status" value="1"/>
</dbReference>
<evidence type="ECO:0000256" key="11">
    <source>
        <dbReference type="RuleBase" id="RU000304"/>
    </source>
</evidence>
<accession>A0A0N5B0X9</accession>
<dbReference type="InterPro" id="IPR039046">
    <property type="entry name" value="PDPK1"/>
</dbReference>
<feature type="domain" description="Protein kinase" evidence="12">
    <location>
        <begin position="47"/>
        <end position="319"/>
    </location>
</feature>
<dbReference type="STRING" id="451379.A0A0N5B0X9"/>
<evidence type="ECO:0000256" key="4">
    <source>
        <dbReference type="ARBA" id="ARBA00022679"/>
    </source>
</evidence>
<reference evidence="14" key="1">
    <citation type="submission" date="2017-02" db="UniProtKB">
        <authorList>
            <consortium name="WormBaseParasite"/>
        </authorList>
    </citation>
    <scope>IDENTIFICATION</scope>
</reference>
<evidence type="ECO:0000256" key="5">
    <source>
        <dbReference type="ARBA" id="ARBA00022741"/>
    </source>
</evidence>
<dbReference type="PANTHER" id="PTHR24356:SF163">
    <property type="entry name" value="3-PHOSPHOINOSITIDE-DEPENDENT PROTEIN KINASE 1-RELATED"/>
    <property type="match status" value="1"/>
</dbReference>
<evidence type="ECO:0000259" key="12">
    <source>
        <dbReference type="PROSITE" id="PS50011"/>
    </source>
</evidence>
<sequence>MEAKHADKCSEMSSVIEHATTPSCSCDVSTAEKNASAKPMKKTKADFMFLDEIGSGSFSTVYNVIERSTGREFAAKVCMKSLIVREKKVQQIYREKEALARLSRPENLHPFVIRIFCTFQDPGSLYIVTTLAKGGELLQKLKKSGTFSLETTKFYSSEIVVALAHLHKLKIIHRDLKPENILLSEKGHILLSDFGSSKILDYVDTAKNQDKLLTRRSSFVGTAQYVSPEVLRGEAVEQACDYWALGVIIFQFLTGEFLFNEVSEYLTYKKIVEAHYALPEEFPSEAGDLIQKFVVVDVKNRLGSTYMGGDLNVKAHNFFSGVNFDELVNLAPPMS</sequence>
<evidence type="ECO:0000256" key="9">
    <source>
        <dbReference type="ARBA" id="ARBA00048679"/>
    </source>
</evidence>
<evidence type="ECO:0000256" key="1">
    <source>
        <dbReference type="ARBA" id="ARBA00010006"/>
    </source>
</evidence>
<dbReference type="PROSITE" id="PS00108">
    <property type="entry name" value="PROTEIN_KINASE_ST"/>
    <property type="match status" value="1"/>
</dbReference>
<dbReference type="InterPro" id="IPR017441">
    <property type="entry name" value="Protein_kinase_ATP_BS"/>
</dbReference>